<dbReference type="GeneID" id="20638027"/>
<evidence type="ECO:0000313" key="2">
    <source>
        <dbReference type="Proteomes" id="UP000002640"/>
    </source>
</evidence>
<name>G4YRM8_PHYSP</name>
<dbReference type="InParanoid" id="G4YRM8"/>
<reference evidence="1 2" key="1">
    <citation type="journal article" date="2006" name="Science">
        <title>Phytophthora genome sequences uncover evolutionary origins and mechanisms of pathogenesis.</title>
        <authorList>
            <person name="Tyler B.M."/>
            <person name="Tripathy S."/>
            <person name="Zhang X."/>
            <person name="Dehal P."/>
            <person name="Jiang R.H."/>
            <person name="Aerts A."/>
            <person name="Arredondo F.D."/>
            <person name="Baxter L."/>
            <person name="Bensasson D."/>
            <person name="Beynon J.L."/>
            <person name="Chapman J."/>
            <person name="Damasceno C.M."/>
            <person name="Dorrance A.E."/>
            <person name="Dou D."/>
            <person name="Dickerman A.W."/>
            <person name="Dubchak I.L."/>
            <person name="Garbelotto M."/>
            <person name="Gijzen M."/>
            <person name="Gordon S.G."/>
            <person name="Govers F."/>
            <person name="Grunwald N.J."/>
            <person name="Huang W."/>
            <person name="Ivors K.L."/>
            <person name="Jones R.W."/>
            <person name="Kamoun S."/>
            <person name="Krampis K."/>
            <person name="Lamour K.H."/>
            <person name="Lee M.K."/>
            <person name="McDonald W.H."/>
            <person name="Medina M."/>
            <person name="Meijer H.J."/>
            <person name="Nordberg E.K."/>
            <person name="Maclean D.J."/>
            <person name="Ospina-Giraldo M.D."/>
            <person name="Morris P.F."/>
            <person name="Phuntumart V."/>
            <person name="Putnam N.H."/>
            <person name="Rash S."/>
            <person name="Rose J.K."/>
            <person name="Sakihama Y."/>
            <person name="Salamov A.A."/>
            <person name="Savidor A."/>
            <person name="Scheuring C.F."/>
            <person name="Smith B.M."/>
            <person name="Sobral B.W."/>
            <person name="Terry A."/>
            <person name="Torto-Alalibo T.A."/>
            <person name="Win J."/>
            <person name="Xu Z."/>
            <person name="Zhang H."/>
            <person name="Grigoriev I.V."/>
            <person name="Rokhsar D.S."/>
            <person name="Boore J.L."/>
        </authorList>
    </citation>
    <scope>NUCLEOTIDE SEQUENCE [LARGE SCALE GENOMIC DNA]</scope>
    <source>
        <strain evidence="1 2">P6497</strain>
    </source>
</reference>
<dbReference type="STRING" id="1094619.G4YRM8"/>
<sequence>MHVACVPFGGVHIVLVGDFLQLPPVRAGSIYLDPMYKARPSTVGVQGFELWRQVTTIVMLDESRERPAYVATAKGITNGTLGRLEYVHFPADTEFRLVRDAATSMIVRLPSRAPEYAVIRVPRPQAVAVRPGGDPDRFPVLFNTKAKAKTTIRLAPAPDGQPRAVTVRPQQFPFACAVGSTVYIVQGETLRSMVVVDGRD</sequence>
<evidence type="ECO:0000313" key="1">
    <source>
        <dbReference type="EMBL" id="EGZ24069.1"/>
    </source>
</evidence>
<gene>
    <name evidence="1" type="ORF">PHYSODRAFT_250339</name>
</gene>
<dbReference type="EMBL" id="JH159152">
    <property type="protein sequence ID" value="EGZ24069.1"/>
    <property type="molecule type" value="Genomic_DNA"/>
</dbReference>
<accession>G4YRM8</accession>
<proteinExistence type="predicted"/>
<organism evidence="1 2">
    <name type="scientific">Phytophthora sojae (strain P6497)</name>
    <name type="common">Soybean stem and root rot agent</name>
    <name type="synonym">Phytophthora megasperma f. sp. glycines</name>
    <dbReference type="NCBI Taxonomy" id="1094619"/>
    <lineage>
        <taxon>Eukaryota</taxon>
        <taxon>Sar</taxon>
        <taxon>Stramenopiles</taxon>
        <taxon>Oomycota</taxon>
        <taxon>Peronosporomycetes</taxon>
        <taxon>Peronosporales</taxon>
        <taxon>Peronosporaceae</taxon>
        <taxon>Phytophthora</taxon>
    </lineage>
</organism>
<dbReference type="Proteomes" id="UP000002640">
    <property type="component" value="Unassembled WGS sequence"/>
</dbReference>
<dbReference type="KEGG" id="psoj:PHYSODRAFT_250339"/>
<evidence type="ECO:0008006" key="3">
    <source>
        <dbReference type="Google" id="ProtNLM"/>
    </source>
</evidence>
<dbReference type="RefSeq" id="XP_009519357.1">
    <property type="nucleotide sequence ID" value="XM_009521062.1"/>
</dbReference>
<keyword evidence="2" id="KW-1185">Reference proteome</keyword>
<dbReference type="AlphaFoldDB" id="G4YRM8"/>
<protein>
    <recommendedName>
        <fullName evidence="3">ATP-dependent DNA helicase</fullName>
    </recommendedName>
</protein>